<evidence type="ECO:0000256" key="3">
    <source>
        <dbReference type="ARBA" id="ARBA00023163"/>
    </source>
</evidence>
<sequence>MLKNERYQHILNYLNEKKSVKVVYLSSLLDVTQETIRRDLEHLEQLGEIERVHGGAILKHTIIEETNFTIREAVNIEEKKLIASHAVQFVKEGNFVALDVSTTNTEIAKELVQSFHSLSIITNSIIIATILCENPNFNVYLPSGKIRNSELCIVGGSCVSYIEKFNIDTFFMSVSGISLEKGLTDYGDGEYEVKMAMYRNARKVFVVADHTKFDSVAMLKIGDLKSVDGIITDSNISQPVLEKYEKHDIHVFV</sequence>
<dbReference type="PROSITE" id="PS00894">
    <property type="entry name" value="HTH_DEOR_1"/>
    <property type="match status" value="1"/>
</dbReference>
<dbReference type="PANTHER" id="PTHR30363">
    <property type="entry name" value="HTH-TYPE TRANSCRIPTIONAL REGULATOR SRLR-RELATED"/>
    <property type="match status" value="1"/>
</dbReference>
<keyword evidence="3" id="KW-0804">Transcription</keyword>
<comment type="caution">
    <text evidence="5">The sequence shown here is derived from an EMBL/GenBank/DDBJ whole genome shotgun (WGS) entry which is preliminary data.</text>
</comment>
<dbReference type="InterPro" id="IPR001034">
    <property type="entry name" value="DeoR_HTH"/>
</dbReference>
<dbReference type="GO" id="GO:0003700">
    <property type="term" value="F:DNA-binding transcription factor activity"/>
    <property type="evidence" value="ECO:0007669"/>
    <property type="project" value="InterPro"/>
</dbReference>
<dbReference type="InterPro" id="IPR014036">
    <property type="entry name" value="DeoR-like_C"/>
</dbReference>
<dbReference type="Gene3D" id="1.10.10.10">
    <property type="entry name" value="Winged helix-like DNA-binding domain superfamily/Winged helix DNA-binding domain"/>
    <property type="match status" value="1"/>
</dbReference>
<evidence type="ECO:0000313" key="6">
    <source>
        <dbReference type="Proteomes" id="UP000318937"/>
    </source>
</evidence>
<dbReference type="SMART" id="SM01134">
    <property type="entry name" value="DeoRC"/>
    <property type="match status" value="1"/>
</dbReference>
<dbReference type="SUPFAM" id="SSF100950">
    <property type="entry name" value="NagB/RpiA/CoA transferase-like"/>
    <property type="match status" value="1"/>
</dbReference>
<dbReference type="EMBL" id="VDGG01000012">
    <property type="protein sequence ID" value="TQR16274.1"/>
    <property type="molecule type" value="Genomic_DNA"/>
</dbReference>
<keyword evidence="1" id="KW-0805">Transcription regulation</keyword>
<dbReference type="RefSeq" id="WP_142606408.1">
    <property type="nucleotide sequence ID" value="NZ_VDGG01000012.1"/>
</dbReference>
<dbReference type="PRINTS" id="PR00037">
    <property type="entry name" value="HTHLACR"/>
</dbReference>
<dbReference type="Proteomes" id="UP000318937">
    <property type="component" value="Unassembled WGS sequence"/>
</dbReference>
<keyword evidence="2" id="KW-0238">DNA-binding</keyword>
<gene>
    <name evidence="5" type="ORF">FG383_07235</name>
</gene>
<organism evidence="5 6">
    <name type="scientific">Psychrobacillus soli</name>
    <dbReference type="NCBI Taxonomy" id="1543965"/>
    <lineage>
        <taxon>Bacteria</taxon>
        <taxon>Bacillati</taxon>
        <taxon>Bacillota</taxon>
        <taxon>Bacilli</taxon>
        <taxon>Bacillales</taxon>
        <taxon>Bacillaceae</taxon>
        <taxon>Psychrobacillus</taxon>
    </lineage>
</organism>
<name>A0A544TFN9_9BACI</name>
<protein>
    <submittedName>
        <fullName evidence="5">DeoR/GlpR transcriptional regulator</fullName>
    </submittedName>
</protein>
<dbReference type="InterPro" id="IPR036390">
    <property type="entry name" value="WH_DNA-bd_sf"/>
</dbReference>
<evidence type="ECO:0000256" key="2">
    <source>
        <dbReference type="ARBA" id="ARBA00023125"/>
    </source>
</evidence>
<dbReference type="PROSITE" id="PS51000">
    <property type="entry name" value="HTH_DEOR_2"/>
    <property type="match status" value="1"/>
</dbReference>
<dbReference type="InterPro" id="IPR050313">
    <property type="entry name" value="Carb_Metab_HTH_regulators"/>
</dbReference>
<evidence type="ECO:0000256" key="1">
    <source>
        <dbReference type="ARBA" id="ARBA00023015"/>
    </source>
</evidence>
<keyword evidence="6" id="KW-1185">Reference proteome</keyword>
<dbReference type="OrthoDB" id="9797223at2"/>
<dbReference type="InterPro" id="IPR036388">
    <property type="entry name" value="WH-like_DNA-bd_sf"/>
</dbReference>
<dbReference type="GO" id="GO:0003677">
    <property type="term" value="F:DNA binding"/>
    <property type="evidence" value="ECO:0007669"/>
    <property type="project" value="UniProtKB-KW"/>
</dbReference>
<evidence type="ECO:0000259" key="4">
    <source>
        <dbReference type="PROSITE" id="PS51000"/>
    </source>
</evidence>
<dbReference type="Gene3D" id="3.40.50.1360">
    <property type="match status" value="1"/>
</dbReference>
<evidence type="ECO:0000313" key="5">
    <source>
        <dbReference type="EMBL" id="TQR16274.1"/>
    </source>
</evidence>
<dbReference type="Pfam" id="PF00455">
    <property type="entry name" value="DeoRC"/>
    <property type="match status" value="1"/>
</dbReference>
<dbReference type="Pfam" id="PF08220">
    <property type="entry name" value="HTH_DeoR"/>
    <property type="match status" value="1"/>
</dbReference>
<dbReference type="InterPro" id="IPR018356">
    <property type="entry name" value="Tscrpt_reg_HTH_DeoR_CS"/>
</dbReference>
<dbReference type="SMART" id="SM00420">
    <property type="entry name" value="HTH_DEOR"/>
    <property type="match status" value="1"/>
</dbReference>
<accession>A0A544TFN9</accession>
<dbReference type="PANTHER" id="PTHR30363:SF44">
    <property type="entry name" value="AGA OPERON TRANSCRIPTIONAL REPRESSOR-RELATED"/>
    <property type="match status" value="1"/>
</dbReference>
<dbReference type="SUPFAM" id="SSF46785">
    <property type="entry name" value="Winged helix' DNA-binding domain"/>
    <property type="match status" value="1"/>
</dbReference>
<dbReference type="InterPro" id="IPR037171">
    <property type="entry name" value="NagB/RpiA_transferase-like"/>
</dbReference>
<feature type="domain" description="HTH deoR-type" evidence="4">
    <location>
        <begin position="3"/>
        <end position="58"/>
    </location>
</feature>
<dbReference type="AlphaFoldDB" id="A0A544TFN9"/>
<reference evidence="5 6" key="1">
    <citation type="submission" date="2019-05" db="EMBL/GenBank/DDBJ databases">
        <title>Psychrobacillus vulpis sp. nov., a new species isolated from feces of a red fox that inhabits in The Tablas de Daimiel Natural Park, Albacete, Spain.</title>
        <authorList>
            <person name="Rodriguez M."/>
            <person name="Reina J.C."/>
            <person name="Bejar V."/>
            <person name="Llamas I."/>
        </authorList>
    </citation>
    <scope>NUCLEOTIDE SEQUENCE [LARGE SCALE GENOMIC DNA]</scope>
    <source>
        <strain evidence="5 6">NHI-2</strain>
    </source>
</reference>
<proteinExistence type="predicted"/>